<reference evidence="1" key="2">
    <citation type="journal article" date="2024" name="Plant">
        <title>Genomic evolution and insights into agronomic trait innovations of Sesamum species.</title>
        <authorList>
            <person name="Miao H."/>
            <person name="Wang L."/>
            <person name="Qu L."/>
            <person name="Liu H."/>
            <person name="Sun Y."/>
            <person name="Le M."/>
            <person name="Wang Q."/>
            <person name="Wei S."/>
            <person name="Zheng Y."/>
            <person name="Lin W."/>
            <person name="Duan Y."/>
            <person name="Cao H."/>
            <person name="Xiong S."/>
            <person name="Wang X."/>
            <person name="Wei L."/>
            <person name="Li C."/>
            <person name="Ma Q."/>
            <person name="Ju M."/>
            <person name="Zhao R."/>
            <person name="Li G."/>
            <person name="Mu C."/>
            <person name="Tian Q."/>
            <person name="Mei H."/>
            <person name="Zhang T."/>
            <person name="Gao T."/>
            <person name="Zhang H."/>
        </authorList>
    </citation>
    <scope>NUCLEOTIDE SEQUENCE</scope>
    <source>
        <strain evidence="1">G01</strain>
    </source>
</reference>
<protein>
    <submittedName>
        <fullName evidence="1">Uncharacterized protein</fullName>
    </submittedName>
</protein>
<proteinExistence type="predicted"/>
<name>A0AAW2MIW5_9LAMI</name>
<organism evidence="1">
    <name type="scientific">Sesamum angustifolium</name>
    <dbReference type="NCBI Taxonomy" id="2727405"/>
    <lineage>
        <taxon>Eukaryota</taxon>
        <taxon>Viridiplantae</taxon>
        <taxon>Streptophyta</taxon>
        <taxon>Embryophyta</taxon>
        <taxon>Tracheophyta</taxon>
        <taxon>Spermatophyta</taxon>
        <taxon>Magnoliopsida</taxon>
        <taxon>eudicotyledons</taxon>
        <taxon>Gunneridae</taxon>
        <taxon>Pentapetalae</taxon>
        <taxon>asterids</taxon>
        <taxon>lamiids</taxon>
        <taxon>Lamiales</taxon>
        <taxon>Pedaliaceae</taxon>
        <taxon>Sesamum</taxon>
    </lineage>
</organism>
<evidence type="ECO:0000313" key="1">
    <source>
        <dbReference type="EMBL" id="KAL0331469.1"/>
    </source>
</evidence>
<dbReference type="EMBL" id="JACGWK010000010">
    <property type="protein sequence ID" value="KAL0331469.1"/>
    <property type="molecule type" value="Genomic_DNA"/>
</dbReference>
<dbReference type="AlphaFoldDB" id="A0AAW2MIW5"/>
<gene>
    <name evidence="1" type="ORF">Sangu_1692400</name>
</gene>
<reference evidence="1" key="1">
    <citation type="submission" date="2020-06" db="EMBL/GenBank/DDBJ databases">
        <authorList>
            <person name="Li T."/>
            <person name="Hu X."/>
            <person name="Zhang T."/>
            <person name="Song X."/>
            <person name="Zhang H."/>
            <person name="Dai N."/>
            <person name="Sheng W."/>
            <person name="Hou X."/>
            <person name="Wei L."/>
        </authorList>
    </citation>
    <scope>NUCLEOTIDE SEQUENCE</scope>
    <source>
        <strain evidence="1">G01</strain>
        <tissue evidence="1">Leaf</tissue>
    </source>
</reference>
<sequence>MAHIPEKRTERKDLGTATKILEIEIHKDRGSRKLWLSKRGFVEKVLDRFRMSKTKLVNTLLANHFKLSSEQCHKTDREIEDIAKVSYASAVSCLMYAMGIVGHGVVFCSQQNDLLAVGYIGSNYTSDLDDRRSTTGTKYIDVRYHEIRELIPSGEIILQKVHTSENAADMLTKSLTVNKFNYCVELLNVYSC</sequence>
<comment type="caution">
    <text evidence="1">The sequence shown here is derived from an EMBL/GenBank/DDBJ whole genome shotgun (WGS) entry which is preliminary data.</text>
</comment>
<accession>A0AAW2MIW5</accession>